<gene>
    <name evidence="5" type="primary">mdcG</name>
    <name evidence="5" type="ORF">MGN01_30560</name>
</gene>
<dbReference type="GO" id="GO:0016779">
    <property type="term" value="F:nucleotidyltransferase activity"/>
    <property type="evidence" value="ECO:0007669"/>
    <property type="project" value="UniProtKB-KW"/>
</dbReference>
<name>A0A512JML7_9HYPH</name>
<evidence type="ECO:0000313" key="6">
    <source>
        <dbReference type="Proteomes" id="UP000321750"/>
    </source>
</evidence>
<dbReference type="RefSeq" id="WP_147047653.1">
    <property type="nucleotide sequence ID" value="NZ_BJZV01000016.1"/>
</dbReference>
<keyword evidence="6" id="KW-1185">Reference proteome</keyword>
<feature type="domain" description="Phosphoribosyl-dephospho-CoA transferase MdcG C-terminal" evidence="3">
    <location>
        <begin position="95"/>
        <end position="215"/>
    </location>
</feature>
<dbReference type="Pfam" id="PF20866">
    <property type="entry name" value="MdcG_N"/>
    <property type="match status" value="1"/>
</dbReference>
<dbReference type="OrthoDB" id="5498803at2"/>
<dbReference type="Proteomes" id="UP000321750">
    <property type="component" value="Unassembled WGS sequence"/>
</dbReference>
<evidence type="ECO:0000256" key="2">
    <source>
        <dbReference type="ARBA" id="ARBA00022695"/>
    </source>
</evidence>
<evidence type="ECO:0000259" key="4">
    <source>
        <dbReference type="Pfam" id="PF20866"/>
    </source>
</evidence>
<dbReference type="NCBIfam" id="TIGR03135">
    <property type="entry name" value="malonate_mdcG"/>
    <property type="match status" value="1"/>
</dbReference>
<keyword evidence="2" id="KW-0548">Nucleotidyltransferase</keyword>
<feature type="domain" description="Phosphoribosyl-dephospho-CoA transferase MdcG N-terminal" evidence="4">
    <location>
        <begin position="11"/>
        <end position="86"/>
    </location>
</feature>
<dbReference type="Pfam" id="PF10620">
    <property type="entry name" value="MdcG"/>
    <property type="match status" value="1"/>
</dbReference>
<accession>A0A512JML7</accession>
<comment type="caution">
    <text evidence="5">The sequence shown here is derived from an EMBL/GenBank/DDBJ whole genome shotgun (WGS) entry which is preliminary data.</text>
</comment>
<dbReference type="EMBL" id="BJZV01000016">
    <property type="protein sequence ID" value="GEP11211.1"/>
    <property type="molecule type" value="Genomic_DNA"/>
</dbReference>
<dbReference type="InterPro" id="IPR017557">
    <property type="entry name" value="Holo-ACP_synthase"/>
</dbReference>
<organism evidence="5 6">
    <name type="scientific">Methylobacterium gnaphalii</name>
    <dbReference type="NCBI Taxonomy" id="1010610"/>
    <lineage>
        <taxon>Bacteria</taxon>
        <taxon>Pseudomonadati</taxon>
        <taxon>Pseudomonadota</taxon>
        <taxon>Alphaproteobacteria</taxon>
        <taxon>Hyphomicrobiales</taxon>
        <taxon>Methylobacteriaceae</taxon>
        <taxon>Methylobacterium</taxon>
    </lineage>
</organism>
<evidence type="ECO:0000313" key="5">
    <source>
        <dbReference type="EMBL" id="GEP11211.1"/>
    </source>
</evidence>
<protein>
    <submittedName>
        <fullName evidence="5">Phosphoribosyl-dephospho-CoA transferase</fullName>
    </submittedName>
</protein>
<proteinExistence type="predicted"/>
<reference evidence="5 6" key="1">
    <citation type="submission" date="2019-07" db="EMBL/GenBank/DDBJ databases">
        <title>Whole genome shotgun sequence of Methylobacterium gnaphalii NBRC 107716.</title>
        <authorList>
            <person name="Hosoyama A."/>
            <person name="Uohara A."/>
            <person name="Ohji S."/>
            <person name="Ichikawa N."/>
        </authorList>
    </citation>
    <scope>NUCLEOTIDE SEQUENCE [LARGE SCALE GENOMIC DNA]</scope>
    <source>
        <strain evidence="5 6">NBRC 107716</strain>
    </source>
</reference>
<evidence type="ECO:0000256" key="1">
    <source>
        <dbReference type="ARBA" id="ARBA00022679"/>
    </source>
</evidence>
<keyword evidence="1 5" id="KW-0808">Transferase</keyword>
<sequence>MGGDTLSPQPHRHDLVRVDPAAWAVKLRQRPDLDGVPHLAGWAEAGRLLIIRRFFPGEPRDSIPLGLPLPPADGKRRISFAFSPEDLSPHPPLALADTRPAAPGTWHSTLDALIALGAEHGLTPRPFGSLLWQVATGLTYLAAASDLDVLWPLPTQTIPAGLLAALARIAEAAPMRLDGELLLPDGAGLHWREVLEASESGEVLAKHLDRLEMRSVAMLKGRGSP</sequence>
<dbReference type="InterPro" id="IPR049180">
    <property type="entry name" value="MdcG_C"/>
</dbReference>
<dbReference type="AlphaFoldDB" id="A0A512JML7"/>
<evidence type="ECO:0000259" key="3">
    <source>
        <dbReference type="Pfam" id="PF10620"/>
    </source>
</evidence>
<dbReference type="InterPro" id="IPR048903">
    <property type="entry name" value="MdcG_N"/>
</dbReference>